<feature type="transmembrane region" description="Helical" evidence="1">
    <location>
        <begin position="97"/>
        <end position="115"/>
    </location>
</feature>
<dbReference type="EMBL" id="VSLD01000001">
    <property type="protein sequence ID" value="TYD00093.1"/>
    <property type="molecule type" value="Genomic_DNA"/>
</dbReference>
<keyword evidence="1" id="KW-1133">Transmembrane helix</keyword>
<accession>A0A5D0XTG1</accession>
<keyword evidence="1" id="KW-0472">Membrane</keyword>
<dbReference type="Proteomes" id="UP000323410">
    <property type="component" value="Unassembled WGS sequence"/>
</dbReference>
<feature type="transmembrane region" description="Helical" evidence="1">
    <location>
        <begin position="51"/>
        <end position="77"/>
    </location>
</feature>
<comment type="caution">
    <text evidence="2">The sequence shown here is derived from an EMBL/GenBank/DDBJ whole genome shotgun (WGS) entry which is preliminary data.</text>
</comment>
<sequence>MSTSISPSSLPPSAVAFGLVSGIAVGATIGAASIVLGISEPPELALEGRSLGLAMVASFFGGWVGAAGGLVLGLVIWRLDAVLVRCLPYWKRSLIEASIITAVTGISASVVYTGLSPGLVVRIGLVGALCGAAAAALYFTVRLRQVKRTTAL</sequence>
<keyword evidence="3" id="KW-1185">Reference proteome</keyword>
<feature type="transmembrane region" description="Helical" evidence="1">
    <location>
        <begin position="12"/>
        <end position="39"/>
    </location>
</feature>
<keyword evidence="1" id="KW-0812">Transmembrane</keyword>
<dbReference type="RefSeq" id="WP_148599400.1">
    <property type="nucleotide sequence ID" value="NZ_VSLD01000001.1"/>
</dbReference>
<evidence type="ECO:0000313" key="3">
    <source>
        <dbReference type="Proteomes" id="UP000323410"/>
    </source>
</evidence>
<organism evidence="2 3">
    <name type="scientific">Arthrobacter echini</name>
    <dbReference type="NCBI Taxonomy" id="1529066"/>
    <lineage>
        <taxon>Bacteria</taxon>
        <taxon>Bacillati</taxon>
        <taxon>Actinomycetota</taxon>
        <taxon>Actinomycetes</taxon>
        <taxon>Micrococcales</taxon>
        <taxon>Micrococcaceae</taxon>
        <taxon>Arthrobacter</taxon>
    </lineage>
</organism>
<protein>
    <submittedName>
        <fullName evidence="2">Uncharacterized protein</fullName>
    </submittedName>
</protein>
<name>A0A5D0XTG1_9MICC</name>
<evidence type="ECO:0000256" key="1">
    <source>
        <dbReference type="SAM" id="Phobius"/>
    </source>
</evidence>
<dbReference type="AlphaFoldDB" id="A0A5D0XTG1"/>
<feature type="transmembrane region" description="Helical" evidence="1">
    <location>
        <begin position="121"/>
        <end position="141"/>
    </location>
</feature>
<evidence type="ECO:0000313" key="2">
    <source>
        <dbReference type="EMBL" id="TYD00093.1"/>
    </source>
</evidence>
<proteinExistence type="predicted"/>
<gene>
    <name evidence="2" type="ORF">FQ377_01085</name>
</gene>
<reference evidence="2 3" key="1">
    <citation type="submission" date="2019-08" db="EMBL/GenBank/DDBJ databases">
        <title>Genone of Arthrobacter echini P9.</title>
        <authorList>
            <person name="Bowman J.P."/>
        </authorList>
    </citation>
    <scope>NUCLEOTIDE SEQUENCE [LARGE SCALE GENOMIC DNA]</scope>
    <source>
        <strain evidence="2 3">P9</strain>
    </source>
</reference>